<dbReference type="SMART" id="SM00382">
    <property type="entry name" value="AAA"/>
    <property type="match status" value="1"/>
</dbReference>
<dbReference type="CDD" id="cd03220">
    <property type="entry name" value="ABC_KpsT_Wzt"/>
    <property type="match status" value="1"/>
</dbReference>
<feature type="repeat" description="TPR" evidence="5">
    <location>
        <begin position="312"/>
        <end position="345"/>
    </location>
</feature>
<dbReference type="Gene3D" id="1.25.40.10">
    <property type="entry name" value="Tetratricopeptide repeat domain"/>
    <property type="match status" value="2"/>
</dbReference>
<dbReference type="Gene3D" id="3.40.50.300">
    <property type="entry name" value="P-loop containing nucleotide triphosphate hydrolases"/>
    <property type="match status" value="1"/>
</dbReference>
<dbReference type="PROSITE" id="PS50893">
    <property type="entry name" value="ABC_TRANSPORTER_2"/>
    <property type="match status" value="1"/>
</dbReference>
<sequence>MLRVDHLTKSYRVGKGRHYVFKDVSMTFPENANIGIIGPNGAGKSTLLRILGGIDYPDNGQIITDHTFSWPLGLRGGFVAHLSGRDNCRMICQLYGIPHGELQKKLEYIKELTQIGKYFEEPVMYYSSGMSSRLGFGLSMAFEFDYFLIDEITAVGDAKFGQLAKQTLQEKAQRSRVIMVSHNMSDIRSFCDVGILIKDGKIQVFQNLDDAIESYLPKTKEDPKAKQMLERKAGLKDLAKIQQSNDKASRIKKQIAQSLEEIHDKLKNENLQIDGDIGDFFKQLGTAFQNLNDTQQAIECFEKSLEYDSFQFHSRIQLATLYNQKENYERANEILDEAIILDPNHLGLNTQLAKRYLREGNTKLAEEHQLRAIKASPTNPNSWFLLARVYLTAENLDAAIDAIIKAIEINDKNPSYHLLLSQALYQIGAYLPAIEAKSRSNIASQGEKAEESNLQLFEHLLNQVENLNAKLNC</sequence>
<dbReference type="RefSeq" id="WP_317833233.1">
    <property type="nucleotide sequence ID" value="NZ_CP136920.1"/>
</dbReference>
<dbReference type="KEGG" id="puo:RZN69_20230"/>
<comment type="similarity">
    <text evidence="1">Belongs to the ABC transporter superfamily.</text>
</comment>
<evidence type="ECO:0000256" key="2">
    <source>
        <dbReference type="ARBA" id="ARBA00022448"/>
    </source>
</evidence>
<dbReference type="PROSITE" id="PS00211">
    <property type="entry name" value="ABC_TRANSPORTER_1"/>
    <property type="match status" value="1"/>
</dbReference>
<dbReference type="InterPro" id="IPR003439">
    <property type="entry name" value="ABC_transporter-like_ATP-bd"/>
</dbReference>
<dbReference type="GO" id="GO:0016020">
    <property type="term" value="C:membrane"/>
    <property type="evidence" value="ECO:0007669"/>
    <property type="project" value="InterPro"/>
</dbReference>
<dbReference type="InterPro" id="IPR003593">
    <property type="entry name" value="AAA+_ATPase"/>
</dbReference>
<accession>A0AAQ3L7Z6</accession>
<keyword evidence="4" id="KW-0067">ATP-binding</keyword>
<dbReference type="InterPro" id="IPR011990">
    <property type="entry name" value="TPR-like_helical_dom_sf"/>
</dbReference>
<feature type="domain" description="ABC transporter" evidence="6">
    <location>
        <begin position="2"/>
        <end position="224"/>
    </location>
</feature>
<dbReference type="Pfam" id="PF00005">
    <property type="entry name" value="ABC_tran"/>
    <property type="match status" value="1"/>
</dbReference>
<feature type="repeat" description="TPR" evidence="5">
    <location>
        <begin position="278"/>
        <end position="311"/>
    </location>
</feature>
<keyword evidence="2" id="KW-0813">Transport</keyword>
<evidence type="ECO:0000313" key="7">
    <source>
        <dbReference type="EMBL" id="WOO40955.1"/>
    </source>
</evidence>
<dbReference type="SMART" id="SM00028">
    <property type="entry name" value="TPR"/>
    <property type="match status" value="4"/>
</dbReference>
<dbReference type="Pfam" id="PF12895">
    <property type="entry name" value="ANAPC3"/>
    <property type="match status" value="1"/>
</dbReference>
<evidence type="ECO:0000256" key="1">
    <source>
        <dbReference type="ARBA" id="ARBA00005417"/>
    </source>
</evidence>
<dbReference type="InterPro" id="IPR027417">
    <property type="entry name" value="P-loop_NTPase"/>
</dbReference>
<evidence type="ECO:0000313" key="8">
    <source>
        <dbReference type="Proteomes" id="UP001304300"/>
    </source>
</evidence>
<reference evidence="7 8" key="1">
    <citation type="submission" date="2023-10" db="EMBL/GenBank/DDBJ databases">
        <title>Rubellicoccus peritrichatus gen. nov., sp. nov., isolated from an algae of coral reef tank.</title>
        <authorList>
            <person name="Luo J."/>
        </authorList>
    </citation>
    <scope>NUCLEOTIDE SEQUENCE [LARGE SCALE GENOMIC DNA]</scope>
    <source>
        <strain evidence="7 8">CR14</strain>
    </source>
</reference>
<dbReference type="GO" id="GO:0140359">
    <property type="term" value="F:ABC-type transporter activity"/>
    <property type="evidence" value="ECO:0007669"/>
    <property type="project" value="InterPro"/>
</dbReference>
<dbReference type="SUPFAM" id="SSF48452">
    <property type="entry name" value="TPR-like"/>
    <property type="match status" value="1"/>
</dbReference>
<keyword evidence="3" id="KW-0547">Nucleotide-binding</keyword>
<dbReference type="InterPro" id="IPR017871">
    <property type="entry name" value="ABC_transporter-like_CS"/>
</dbReference>
<name>A0AAQ3L7Z6_9BACT</name>
<gene>
    <name evidence="7" type="ORF">RZN69_20230</name>
</gene>
<evidence type="ECO:0000256" key="4">
    <source>
        <dbReference type="ARBA" id="ARBA00022840"/>
    </source>
</evidence>
<dbReference type="InterPro" id="IPR015860">
    <property type="entry name" value="ABC_transpr_TagH-like"/>
</dbReference>
<dbReference type="InterPro" id="IPR050683">
    <property type="entry name" value="Bact_Polysacc_Export_ATP-bd"/>
</dbReference>
<dbReference type="AlphaFoldDB" id="A0AAQ3L7Z6"/>
<keyword evidence="8" id="KW-1185">Reference proteome</keyword>
<proteinExistence type="inferred from homology"/>
<evidence type="ECO:0000256" key="3">
    <source>
        <dbReference type="ARBA" id="ARBA00022741"/>
    </source>
</evidence>
<evidence type="ECO:0000256" key="5">
    <source>
        <dbReference type="PROSITE-ProRule" id="PRU00339"/>
    </source>
</evidence>
<dbReference type="SUPFAM" id="SSF52540">
    <property type="entry name" value="P-loop containing nucleoside triphosphate hydrolases"/>
    <property type="match status" value="1"/>
</dbReference>
<protein>
    <submittedName>
        <fullName evidence="7">Tetratricopeptide repeat protein</fullName>
    </submittedName>
</protein>
<organism evidence="7 8">
    <name type="scientific">Rubellicoccus peritrichatus</name>
    <dbReference type="NCBI Taxonomy" id="3080537"/>
    <lineage>
        <taxon>Bacteria</taxon>
        <taxon>Pseudomonadati</taxon>
        <taxon>Verrucomicrobiota</taxon>
        <taxon>Opitutia</taxon>
        <taxon>Puniceicoccales</taxon>
        <taxon>Cerasicoccaceae</taxon>
        <taxon>Rubellicoccus</taxon>
    </lineage>
</organism>
<dbReference type="InterPro" id="IPR019734">
    <property type="entry name" value="TPR_rpt"/>
</dbReference>
<evidence type="ECO:0000259" key="6">
    <source>
        <dbReference type="PROSITE" id="PS50893"/>
    </source>
</evidence>
<dbReference type="PANTHER" id="PTHR46743:SF2">
    <property type="entry name" value="TEICHOIC ACIDS EXPORT ATP-BINDING PROTEIN TAGH"/>
    <property type="match status" value="1"/>
</dbReference>
<dbReference type="Pfam" id="PF13181">
    <property type="entry name" value="TPR_8"/>
    <property type="match status" value="2"/>
</dbReference>
<dbReference type="GO" id="GO:0016887">
    <property type="term" value="F:ATP hydrolysis activity"/>
    <property type="evidence" value="ECO:0007669"/>
    <property type="project" value="InterPro"/>
</dbReference>
<dbReference type="EMBL" id="CP136920">
    <property type="protein sequence ID" value="WOO40955.1"/>
    <property type="molecule type" value="Genomic_DNA"/>
</dbReference>
<keyword evidence="5" id="KW-0802">TPR repeat</keyword>
<feature type="repeat" description="TPR" evidence="5">
    <location>
        <begin position="380"/>
        <end position="413"/>
    </location>
</feature>
<dbReference type="PANTHER" id="PTHR46743">
    <property type="entry name" value="TEICHOIC ACIDS EXPORT ATP-BINDING PROTEIN TAGH"/>
    <property type="match status" value="1"/>
</dbReference>
<dbReference type="Proteomes" id="UP001304300">
    <property type="component" value="Chromosome"/>
</dbReference>
<dbReference type="GO" id="GO:0005524">
    <property type="term" value="F:ATP binding"/>
    <property type="evidence" value="ECO:0007669"/>
    <property type="project" value="UniProtKB-KW"/>
</dbReference>
<dbReference type="PROSITE" id="PS50005">
    <property type="entry name" value="TPR"/>
    <property type="match status" value="3"/>
</dbReference>